<evidence type="ECO:0000256" key="8">
    <source>
        <dbReference type="RuleBase" id="RU003993"/>
    </source>
</evidence>
<dbReference type="PRINTS" id="PR00727">
    <property type="entry name" value="LEADERPTASE"/>
</dbReference>
<keyword evidence="8" id="KW-0812">Transmembrane</keyword>
<name>A0A0U1PX01_9BURK</name>
<dbReference type="GO" id="GO:0009003">
    <property type="term" value="F:signal peptidase activity"/>
    <property type="evidence" value="ECO:0007669"/>
    <property type="project" value="UniProtKB-EC"/>
</dbReference>
<protein>
    <recommendedName>
        <fullName evidence="4 8">Signal peptidase I</fullName>
        <ecNumber evidence="3 8">3.4.21.89</ecNumber>
    </recommendedName>
</protein>
<dbReference type="AlphaFoldDB" id="A0A0U1PX01"/>
<evidence type="ECO:0000256" key="9">
    <source>
        <dbReference type="RuleBase" id="RU362042"/>
    </source>
</evidence>
<keyword evidence="8" id="KW-1133">Transmembrane helix</keyword>
<dbReference type="PROSITE" id="PS00760">
    <property type="entry name" value="SPASE_I_2"/>
    <property type="match status" value="1"/>
</dbReference>
<feature type="transmembrane region" description="Helical" evidence="8">
    <location>
        <begin position="99"/>
        <end position="121"/>
    </location>
</feature>
<evidence type="ECO:0000256" key="3">
    <source>
        <dbReference type="ARBA" id="ARBA00013208"/>
    </source>
</evidence>
<dbReference type="GO" id="GO:0016020">
    <property type="term" value="C:membrane"/>
    <property type="evidence" value="ECO:0007669"/>
    <property type="project" value="UniProtKB-SubCell"/>
</dbReference>
<comment type="caution">
    <text evidence="11">The sequence shown here is derived from an EMBL/GenBank/DDBJ whole genome shotgun (WGS) entry which is preliminary data.</text>
</comment>
<dbReference type="PROSITE" id="PS00501">
    <property type="entry name" value="SPASE_I_1"/>
    <property type="match status" value="1"/>
</dbReference>
<sequence length="324" mass="36929">MKPIAVFTGLLLAATAAYLALWLSGQIKGNFPLLLLLATVVTGLYWLAEKLYFLPRRRKQAQELVEQWQARRHALEAQGITPEEGDINQVATRAMRQPWWLDWTAGLFPVIAVVFVLRSFAYEPFRIPSGSMIPTLLVGDLILVDKFTYGLRMPVWNTKLTEGRAPERGEVMVFRYPPNPRMDYIKRVIGLPGDVVSYQNKRLSINGQAISTVPQPDYFDQDSMRHAKRWEETLGGRSYDVLTIPQMPAMVMAADNFPYRDHCEYSIEGVTCRVPEGHYFVMGDNRDNSLDSRVWGFVPEANVVGRAVVVWMNFSDLSRIGKIR</sequence>
<dbReference type="PANTHER" id="PTHR43390:SF1">
    <property type="entry name" value="CHLOROPLAST PROCESSING PEPTIDASE"/>
    <property type="match status" value="1"/>
</dbReference>
<keyword evidence="8" id="KW-0472">Membrane</keyword>
<dbReference type="GO" id="GO:0006465">
    <property type="term" value="P:signal peptide processing"/>
    <property type="evidence" value="ECO:0007669"/>
    <property type="project" value="InterPro"/>
</dbReference>
<dbReference type="SUPFAM" id="SSF51306">
    <property type="entry name" value="LexA/Signal peptidase"/>
    <property type="match status" value="1"/>
</dbReference>
<comment type="caution">
    <text evidence="9">Lacks conserved residue(s) required for the propagation of feature annotation.</text>
</comment>
<feature type="active site" evidence="7">
    <location>
        <position position="186"/>
    </location>
</feature>
<dbReference type="PATRIC" id="fig|1610491.3.peg.2787"/>
<dbReference type="OrthoDB" id="9815782at2"/>
<evidence type="ECO:0000259" key="10">
    <source>
        <dbReference type="Pfam" id="PF10502"/>
    </source>
</evidence>
<dbReference type="NCBIfam" id="TIGR02227">
    <property type="entry name" value="sigpep_I_bact"/>
    <property type="match status" value="1"/>
</dbReference>
<dbReference type="STRING" id="1610491.AAV94_13115"/>
<dbReference type="PANTHER" id="PTHR43390">
    <property type="entry name" value="SIGNAL PEPTIDASE I"/>
    <property type="match status" value="1"/>
</dbReference>
<dbReference type="EC" id="3.4.21.89" evidence="3 8"/>
<comment type="catalytic activity">
    <reaction evidence="1 8">
        <text>Cleavage of hydrophobic, N-terminal signal or leader sequences from secreted and periplasmic proteins.</text>
        <dbReference type="EC" id="3.4.21.89"/>
    </reaction>
</comment>
<dbReference type="InterPro" id="IPR019757">
    <property type="entry name" value="Pept_S26A_signal_pept_1_Lys-AS"/>
</dbReference>
<keyword evidence="12" id="KW-1185">Reference proteome</keyword>
<evidence type="ECO:0000256" key="7">
    <source>
        <dbReference type="PIRSR" id="PIRSR600223-1"/>
    </source>
</evidence>
<feature type="domain" description="Peptidase S26" evidence="10">
    <location>
        <begin position="101"/>
        <end position="311"/>
    </location>
</feature>
<dbReference type="InterPro" id="IPR000223">
    <property type="entry name" value="Pept_S26A_signal_pept_1"/>
</dbReference>
<dbReference type="InterPro" id="IPR019756">
    <property type="entry name" value="Pept_S26A_signal_pept_1_Ser-AS"/>
</dbReference>
<dbReference type="InterPro" id="IPR019533">
    <property type="entry name" value="Peptidase_S26"/>
</dbReference>
<evidence type="ECO:0000256" key="5">
    <source>
        <dbReference type="ARBA" id="ARBA00022670"/>
    </source>
</evidence>
<keyword evidence="5 8" id="KW-0645">Protease</keyword>
<dbReference type="InterPro" id="IPR019758">
    <property type="entry name" value="Pept_S26A_signal_pept_1_CS"/>
</dbReference>
<evidence type="ECO:0000256" key="1">
    <source>
        <dbReference type="ARBA" id="ARBA00000677"/>
    </source>
</evidence>
<evidence type="ECO:0000256" key="2">
    <source>
        <dbReference type="ARBA" id="ARBA00009370"/>
    </source>
</evidence>
<dbReference type="InterPro" id="IPR036286">
    <property type="entry name" value="LexA/Signal_pep-like_sf"/>
</dbReference>
<dbReference type="Pfam" id="PF10502">
    <property type="entry name" value="Peptidase_S26"/>
    <property type="match status" value="1"/>
</dbReference>
<evidence type="ECO:0000256" key="4">
    <source>
        <dbReference type="ARBA" id="ARBA00019232"/>
    </source>
</evidence>
<dbReference type="RefSeq" id="WP_046742715.1">
    <property type="nucleotide sequence ID" value="NZ_LBNQ01000040.1"/>
</dbReference>
<accession>A0A0U1PX01</accession>
<dbReference type="Gene3D" id="2.10.109.10">
    <property type="entry name" value="Umud Fragment, subunit A"/>
    <property type="match status" value="1"/>
</dbReference>
<keyword evidence="6 8" id="KW-0378">Hydrolase</keyword>
<feature type="transmembrane region" description="Helical" evidence="8">
    <location>
        <begin position="29"/>
        <end position="48"/>
    </location>
</feature>
<evidence type="ECO:0000313" key="12">
    <source>
        <dbReference type="Proteomes" id="UP000050580"/>
    </source>
</evidence>
<gene>
    <name evidence="11" type="ORF">AAV94_13115</name>
</gene>
<dbReference type="PROSITE" id="PS00761">
    <property type="entry name" value="SPASE_I_3"/>
    <property type="match status" value="1"/>
</dbReference>
<proteinExistence type="inferred from homology"/>
<reference evidence="11 12" key="1">
    <citation type="submission" date="2015-05" db="EMBL/GenBank/DDBJ databases">
        <title>Draft genome sequence of Lampropedia sp. CT6, isolated from the microbial mat of a hot water spring, located at Manikaran, India.</title>
        <authorList>
            <person name="Tripathi C."/>
            <person name="Rani P."/>
            <person name="Mahato N.K."/>
            <person name="Lal R."/>
        </authorList>
    </citation>
    <scope>NUCLEOTIDE SEQUENCE [LARGE SCALE GENOMIC DNA]</scope>
    <source>
        <strain evidence="11 12">CT6</strain>
    </source>
</reference>
<evidence type="ECO:0000313" key="11">
    <source>
        <dbReference type="EMBL" id="KKW67049.1"/>
    </source>
</evidence>
<evidence type="ECO:0000256" key="6">
    <source>
        <dbReference type="ARBA" id="ARBA00022801"/>
    </source>
</evidence>
<dbReference type="EMBL" id="LBNQ01000040">
    <property type="protein sequence ID" value="KKW67049.1"/>
    <property type="molecule type" value="Genomic_DNA"/>
</dbReference>
<feature type="active site" evidence="7">
    <location>
        <position position="131"/>
    </location>
</feature>
<comment type="subcellular location">
    <subcellularLocation>
        <location evidence="9">Membrane</location>
        <topology evidence="9">Single-pass type II membrane protein</topology>
    </subcellularLocation>
</comment>
<dbReference type="CDD" id="cd06530">
    <property type="entry name" value="S26_SPase_I"/>
    <property type="match status" value="1"/>
</dbReference>
<dbReference type="Proteomes" id="UP000050580">
    <property type="component" value="Unassembled WGS sequence"/>
</dbReference>
<comment type="similarity">
    <text evidence="2 9">Belongs to the peptidase S26 family.</text>
</comment>
<organism evidence="11 12">
    <name type="scientific">Lampropedia cohaerens</name>
    <dbReference type="NCBI Taxonomy" id="1610491"/>
    <lineage>
        <taxon>Bacteria</taxon>
        <taxon>Pseudomonadati</taxon>
        <taxon>Pseudomonadota</taxon>
        <taxon>Betaproteobacteria</taxon>
        <taxon>Burkholderiales</taxon>
        <taxon>Comamonadaceae</taxon>
        <taxon>Lampropedia</taxon>
    </lineage>
</organism>
<dbReference type="GO" id="GO:0004252">
    <property type="term" value="F:serine-type endopeptidase activity"/>
    <property type="evidence" value="ECO:0007669"/>
    <property type="project" value="InterPro"/>
</dbReference>